<dbReference type="AlphaFoldDB" id="A0AAJ5RLF1"/>
<dbReference type="Gene3D" id="3.40.30.10">
    <property type="entry name" value="Glutaredoxin"/>
    <property type="match status" value="1"/>
</dbReference>
<reference evidence="2 5" key="2">
    <citation type="submission" date="2023-12" db="EMBL/GenBank/DDBJ databases">
        <title>Genome comparison identifies genes involved in endophytic behavior of Lysinibacillus irui and provides insights into its role as a plant-growth promoting bacterium.</title>
        <authorList>
            <person name="Hilario S."/>
            <person name="Matos I."/>
            <person name="Goncalves M.F.M."/>
            <person name="Pardo C.A."/>
            <person name="Santos M.J."/>
        </authorList>
    </citation>
    <scope>NUCLEOTIDE SEQUENCE [LARGE SCALE GENOMIC DNA]</scope>
    <source>
        <strain evidence="2 5">B3</strain>
    </source>
</reference>
<sequence length="103" mass="11622">MEEWSKEQWEAAIQSGEKAAFYLYTPMCGTCAVASKMLSVIEQLLPQLQIGKANINFLEQIAYEHQIESVPCLLVTDGGKVTDKIYAFQSVPFLYELLKKSID</sequence>
<dbReference type="InterPro" id="IPR013766">
    <property type="entry name" value="Thioredoxin_domain"/>
</dbReference>
<evidence type="ECO:0000313" key="5">
    <source>
        <dbReference type="Proteomes" id="UP001289615"/>
    </source>
</evidence>
<keyword evidence="5" id="KW-1185">Reference proteome</keyword>
<proteinExistence type="predicted"/>
<evidence type="ECO:0000259" key="1">
    <source>
        <dbReference type="Pfam" id="PF00085"/>
    </source>
</evidence>
<gene>
    <name evidence="3" type="ORF">OU989_17770</name>
    <name evidence="2" type="ORF">U6C28_06205</name>
</gene>
<organism evidence="3 4">
    <name type="scientific">Lysinibacillus irui</name>
    <dbReference type="NCBI Taxonomy" id="2998077"/>
    <lineage>
        <taxon>Bacteria</taxon>
        <taxon>Bacillati</taxon>
        <taxon>Bacillota</taxon>
        <taxon>Bacilli</taxon>
        <taxon>Bacillales</taxon>
        <taxon>Bacillaceae</taxon>
        <taxon>Lysinibacillus</taxon>
    </lineage>
</organism>
<feature type="domain" description="Thioredoxin" evidence="1">
    <location>
        <begin position="4"/>
        <end position="85"/>
    </location>
</feature>
<dbReference type="InterPro" id="IPR036249">
    <property type="entry name" value="Thioredoxin-like_sf"/>
</dbReference>
<dbReference type="Pfam" id="PF00085">
    <property type="entry name" value="Thioredoxin"/>
    <property type="match status" value="1"/>
</dbReference>
<dbReference type="RefSeq" id="WP_274794283.1">
    <property type="nucleotide sequence ID" value="NZ_CP113527.1"/>
</dbReference>
<dbReference type="EMBL" id="JAXUIA010000003">
    <property type="protein sequence ID" value="MEA0975888.1"/>
    <property type="molecule type" value="Genomic_DNA"/>
</dbReference>
<evidence type="ECO:0000313" key="3">
    <source>
        <dbReference type="EMBL" id="WDV06089.1"/>
    </source>
</evidence>
<dbReference type="Proteomes" id="UP001219585">
    <property type="component" value="Chromosome"/>
</dbReference>
<dbReference type="KEGG" id="liu:OU989_17770"/>
<dbReference type="Proteomes" id="UP001289615">
    <property type="component" value="Unassembled WGS sequence"/>
</dbReference>
<dbReference type="EMBL" id="CP113527">
    <property type="protein sequence ID" value="WDV06089.1"/>
    <property type="molecule type" value="Genomic_DNA"/>
</dbReference>
<dbReference type="CDD" id="cd02947">
    <property type="entry name" value="TRX_family"/>
    <property type="match status" value="1"/>
</dbReference>
<name>A0AAJ5RLF1_9BACI</name>
<accession>A0AAJ5RLF1</accession>
<dbReference type="SUPFAM" id="SSF52833">
    <property type="entry name" value="Thioredoxin-like"/>
    <property type="match status" value="1"/>
</dbReference>
<evidence type="ECO:0000313" key="2">
    <source>
        <dbReference type="EMBL" id="MEA0975888.1"/>
    </source>
</evidence>
<reference evidence="3" key="1">
    <citation type="submission" date="2022-11" db="EMBL/GenBank/DDBJ databases">
        <title>Lysinibacillus irui.</title>
        <authorList>
            <person name="Akintayo S.O."/>
        </authorList>
    </citation>
    <scope>NUCLEOTIDE SEQUENCE</scope>
    <source>
        <strain evidence="3">IRB4-01</strain>
    </source>
</reference>
<evidence type="ECO:0000313" key="4">
    <source>
        <dbReference type="Proteomes" id="UP001219585"/>
    </source>
</evidence>
<protein>
    <submittedName>
        <fullName evidence="3">Thioredoxin family protein</fullName>
    </submittedName>
</protein>